<dbReference type="Gene3D" id="2.60.120.10">
    <property type="entry name" value="Jelly Rolls"/>
    <property type="match status" value="2"/>
</dbReference>
<dbReference type="PANTHER" id="PTHR23011:SF28">
    <property type="entry name" value="CYCLIC NUCLEOTIDE-BINDING DOMAIN CONTAINING PROTEIN"/>
    <property type="match status" value="1"/>
</dbReference>
<dbReference type="Proteomes" id="UP000000600">
    <property type="component" value="Unassembled WGS sequence"/>
</dbReference>
<sequence length="509" mass="59596">MKKNNQSTITDIHFEKLQRPDLLYTRNQQTSQQCIQLLLKDPTIRLEQENEKLGQLLRGHEFFRTSDNEFLIECCQVSLFIMRQLMRFEQFQKNQVIFSKNQLDQNKLIIILSGDVVFNKGNQEMIHLKHFGSNLLIFGSECYSDISDWNVTSKTACKVAAISKHDFRVNLMTFEVSRITKEISQLYAFPIFKNVPYAQVRKFYANSMSQIFQCLDIVYLQEQMIKQIYLVIKGIFELRELEKGVAKAVHIFTQGQLIGENELNNKTSLCNGTAFCISEEGQLLIFDYDYFKDKVLPSIEDNLPNKLKTQGSKNEKFFNNKISLTGEIMIKKPLSRHYNFRKSHEDLDLQQRQPIVQKNKIRSTHSINSIHQSQSNNSEELNESLINNFNCFANPAQVTQSIKQNRLRRNTQKSIHFSNEQIRSQIINSPVRSTVNKSSSQQFSLQRLKEDFSIKRSQQQMNLRMPLKNELLNKFLNRKEEYGDLVTKNRMRRTLSQTSNVKKTVQINK</sequence>
<dbReference type="AlphaFoldDB" id="A0DN90"/>
<keyword evidence="3" id="KW-1185">Reference proteome</keyword>
<dbReference type="HOGENOM" id="CLU_624802_0_0_1"/>
<accession>A0DN90</accession>
<dbReference type="PANTHER" id="PTHR23011">
    <property type="entry name" value="CYCLIC NUCLEOTIDE-BINDING DOMAIN CONTAINING PROTEIN"/>
    <property type="match status" value="1"/>
</dbReference>
<dbReference type="InParanoid" id="A0DN90"/>
<name>A0DN90_PARTE</name>
<dbReference type="KEGG" id="ptm:GSPATT00018712001"/>
<protein>
    <recommendedName>
        <fullName evidence="1">Cyclic nucleotide-binding domain-containing protein</fullName>
    </recommendedName>
</protein>
<dbReference type="GeneID" id="5037689"/>
<reference evidence="2 3" key="1">
    <citation type="journal article" date="2006" name="Nature">
        <title>Global trends of whole-genome duplications revealed by the ciliate Paramecium tetraurelia.</title>
        <authorList>
            <consortium name="Genoscope"/>
            <person name="Aury J.-M."/>
            <person name="Jaillon O."/>
            <person name="Duret L."/>
            <person name="Noel B."/>
            <person name="Jubin C."/>
            <person name="Porcel B.M."/>
            <person name="Segurens B."/>
            <person name="Daubin V."/>
            <person name="Anthouard V."/>
            <person name="Aiach N."/>
            <person name="Arnaiz O."/>
            <person name="Billaut A."/>
            <person name="Beisson J."/>
            <person name="Blanc I."/>
            <person name="Bouhouche K."/>
            <person name="Camara F."/>
            <person name="Duharcourt S."/>
            <person name="Guigo R."/>
            <person name="Gogendeau D."/>
            <person name="Katinka M."/>
            <person name="Keller A.-M."/>
            <person name="Kissmehl R."/>
            <person name="Klotz C."/>
            <person name="Koll F."/>
            <person name="Le Moue A."/>
            <person name="Lepere C."/>
            <person name="Malinsky S."/>
            <person name="Nowacki M."/>
            <person name="Nowak J.K."/>
            <person name="Plattner H."/>
            <person name="Poulain J."/>
            <person name="Ruiz F."/>
            <person name="Serrano V."/>
            <person name="Zagulski M."/>
            <person name="Dessen P."/>
            <person name="Betermier M."/>
            <person name="Weissenbach J."/>
            <person name="Scarpelli C."/>
            <person name="Schachter V."/>
            <person name="Sperling L."/>
            <person name="Meyer E."/>
            <person name="Cohen J."/>
            <person name="Wincker P."/>
        </authorList>
    </citation>
    <scope>NUCLEOTIDE SEQUENCE [LARGE SCALE GENOMIC DNA]</scope>
    <source>
        <strain evidence="2 3">Stock d4-2</strain>
    </source>
</reference>
<dbReference type="SUPFAM" id="SSF51206">
    <property type="entry name" value="cAMP-binding domain-like"/>
    <property type="match status" value="2"/>
</dbReference>
<feature type="domain" description="Cyclic nucleotide-binding" evidence="1">
    <location>
        <begin position="191"/>
        <end position="263"/>
    </location>
</feature>
<dbReference type="PROSITE" id="PS50042">
    <property type="entry name" value="CNMP_BINDING_3"/>
    <property type="match status" value="1"/>
</dbReference>
<gene>
    <name evidence="2" type="ORF">GSPATT00018712001</name>
</gene>
<evidence type="ECO:0000313" key="3">
    <source>
        <dbReference type="Proteomes" id="UP000000600"/>
    </source>
</evidence>
<evidence type="ECO:0000313" key="2">
    <source>
        <dbReference type="EMBL" id="CAK84507.1"/>
    </source>
</evidence>
<dbReference type="RefSeq" id="XP_001451904.1">
    <property type="nucleotide sequence ID" value="XM_001451867.1"/>
</dbReference>
<dbReference type="InterPro" id="IPR018490">
    <property type="entry name" value="cNMP-bd_dom_sf"/>
</dbReference>
<organism evidence="2 3">
    <name type="scientific">Paramecium tetraurelia</name>
    <dbReference type="NCBI Taxonomy" id="5888"/>
    <lineage>
        <taxon>Eukaryota</taxon>
        <taxon>Sar</taxon>
        <taxon>Alveolata</taxon>
        <taxon>Ciliophora</taxon>
        <taxon>Intramacronucleata</taxon>
        <taxon>Oligohymenophorea</taxon>
        <taxon>Peniculida</taxon>
        <taxon>Parameciidae</taxon>
        <taxon>Paramecium</taxon>
    </lineage>
</organism>
<proteinExistence type="predicted"/>
<dbReference type="EMBL" id="CT868507">
    <property type="protein sequence ID" value="CAK84507.1"/>
    <property type="molecule type" value="Genomic_DNA"/>
</dbReference>
<dbReference type="OMA" id="NLMTFEV"/>
<dbReference type="InterPro" id="IPR014710">
    <property type="entry name" value="RmlC-like_jellyroll"/>
</dbReference>
<dbReference type="InterPro" id="IPR000595">
    <property type="entry name" value="cNMP-bd_dom"/>
</dbReference>
<dbReference type="OrthoDB" id="297109at2759"/>
<evidence type="ECO:0000259" key="1">
    <source>
        <dbReference type="PROSITE" id="PS50042"/>
    </source>
</evidence>